<protein>
    <submittedName>
        <fullName evidence="2">HNH endonuclease</fullName>
    </submittedName>
</protein>
<dbReference type="InterPro" id="IPR029471">
    <property type="entry name" value="HNH_5"/>
</dbReference>
<keyword evidence="3" id="KW-1185">Reference proteome</keyword>
<keyword evidence="2" id="KW-0540">Nuclease</keyword>
<evidence type="ECO:0000313" key="2">
    <source>
        <dbReference type="EMBL" id="MDN4615970.1"/>
    </source>
</evidence>
<dbReference type="CDD" id="cd00085">
    <property type="entry name" value="HNHc"/>
    <property type="match status" value="1"/>
</dbReference>
<sequence>MKTLVLNASYEPLGVVSTRRAILLVLSGKASTVAASGALLHSRSVVMDAPSVVLLNQYIKVPRRRIPLTRKSALERYGHVCAYCGKYGDTLDHVVPRARGGTHSWDNVVVACFRCNNHKSDSLLAELGWKLPFELREPDLDMASLISLRWNEPQWDEYTTPWRRHQLQLAG</sequence>
<dbReference type="Pfam" id="PF14279">
    <property type="entry name" value="HNH_5"/>
    <property type="match status" value="1"/>
</dbReference>
<accession>A0ABT8KET6</accession>
<keyword evidence="2" id="KW-0255">Endonuclease</keyword>
<proteinExistence type="predicted"/>
<evidence type="ECO:0000313" key="3">
    <source>
        <dbReference type="Proteomes" id="UP001174208"/>
    </source>
</evidence>
<gene>
    <name evidence="2" type="ORF">P5G50_16085</name>
</gene>
<evidence type="ECO:0000259" key="1">
    <source>
        <dbReference type="SMART" id="SM00507"/>
    </source>
</evidence>
<name>A0ABT8KET6_9MICO</name>
<dbReference type="InterPro" id="IPR052892">
    <property type="entry name" value="NA-targeting_endonuclease"/>
</dbReference>
<dbReference type="GO" id="GO:0004519">
    <property type="term" value="F:endonuclease activity"/>
    <property type="evidence" value="ECO:0007669"/>
    <property type="project" value="UniProtKB-KW"/>
</dbReference>
<comment type="caution">
    <text evidence="2">The sequence shown here is derived from an EMBL/GenBank/DDBJ whole genome shotgun (WGS) entry which is preliminary data.</text>
</comment>
<dbReference type="RefSeq" id="WP_301211996.1">
    <property type="nucleotide sequence ID" value="NZ_JAROCF010000001.1"/>
</dbReference>
<dbReference type="SMART" id="SM00507">
    <property type="entry name" value="HNHc"/>
    <property type="match status" value="1"/>
</dbReference>
<keyword evidence="2" id="KW-0378">Hydrolase</keyword>
<organism evidence="2 3">
    <name type="scientific">Leifsonia williamsii</name>
    <dbReference type="NCBI Taxonomy" id="3035919"/>
    <lineage>
        <taxon>Bacteria</taxon>
        <taxon>Bacillati</taxon>
        <taxon>Actinomycetota</taxon>
        <taxon>Actinomycetes</taxon>
        <taxon>Micrococcales</taxon>
        <taxon>Microbacteriaceae</taxon>
        <taxon>Leifsonia</taxon>
    </lineage>
</organism>
<dbReference type="EMBL" id="JAROCF010000001">
    <property type="protein sequence ID" value="MDN4615970.1"/>
    <property type="molecule type" value="Genomic_DNA"/>
</dbReference>
<dbReference type="Proteomes" id="UP001174208">
    <property type="component" value="Unassembled WGS sequence"/>
</dbReference>
<feature type="domain" description="HNH nuclease" evidence="1">
    <location>
        <begin position="68"/>
        <end position="117"/>
    </location>
</feature>
<dbReference type="PANTHER" id="PTHR33877">
    <property type="entry name" value="SLL1193 PROTEIN"/>
    <property type="match status" value="1"/>
</dbReference>
<dbReference type="PANTHER" id="PTHR33877:SF2">
    <property type="entry name" value="OS07G0170200 PROTEIN"/>
    <property type="match status" value="1"/>
</dbReference>
<dbReference type="InterPro" id="IPR003615">
    <property type="entry name" value="HNH_nuc"/>
</dbReference>
<reference evidence="2" key="1">
    <citation type="submission" date="2023-06" db="EMBL/GenBank/DDBJ databases">
        <title>MT1 and MT2 Draft Genomes of Novel Species.</title>
        <authorList>
            <person name="Venkateswaran K."/>
        </authorList>
    </citation>
    <scope>NUCLEOTIDE SEQUENCE</scope>
    <source>
        <strain evidence="2">F6_8S_P_1B</strain>
    </source>
</reference>
<dbReference type="Gene3D" id="1.10.30.50">
    <property type="match status" value="1"/>
</dbReference>